<keyword evidence="2" id="KW-1185">Reference proteome</keyword>
<reference evidence="1 2" key="1">
    <citation type="submission" date="2016-11" db="EMBL/GenBank/DDBJ databases">
        <authorList>
            <person name="Jaros S."/>
            <person name="Januszkiewicz K."/>
            <person name="Wedrychowicz H."/>
        </authorList>
    </citation>
    <scope>NUCLEOTIDE SEQUENCE [LARGE SCALE GENOMIC DNA]</scope>
    <source>
        <strain evidence="1 2">DSM 26991</strain>
    </source>
</reference>
<dbReference type="STRING" id="1297750.SAMN05444405_103154"/>
<protein>
    <submittedName>
        <fullName evidence="1">Uncharacterized protein</fullName>
    </submittedName>
</protein>
<sequence length="45" mass="5194">MKDEKRKIKDEKHAETVKLHITYAIVYTGDTKPKHSKSAANKLKL</sequence>
<dbReference type="EMBL" id="FQTV01000003">
    <property type="protein sequence ID" value="SHE83920.1"/>
    <property type="molecule type" value="Genomic_DNA"/>
</dbReference>
<evidence type="ECO:0000313" key="2">
    <source>
        <dbReference type="Proteomes" id="UP000184509"/>
    </source>
</evidence>
<proteinExistence type="predicted"/>
<gene>
    <name evidence="1" type="ORF">SAMN05444405_103154</name>
</gene>
<name>A0A1M4WRU4_9BACE</name>
<dbReference type="Proteomes" id="UP000184509">
    <property type="component" value="Unassembled WGS sequence"/>
</dbReference>
<organism evidence="1 2">
    <name type="scientific">Bacteroides luti</name>
    <dbReference type="NCBI Taxonomy" id="1297750"/>
    <lineage>
        <taxon>Bacteria</taxon>
        <taxon>Pseudomonadati</taxon>
        <taxon>Bacteroidota</taxon>
        <taxon>Bacteroidia</taxon>
        <taxon>Bacteroidales</taxon>
        <taxon>Bacteroidaceae</taxon>
        <taxon>Bacteroides</taxon>
    </lineage>
</organism>
<dbReference type="AlphaFoldDB" id="A0A1M4WRU4"/>
<accession>A0A1M4WRU4</accession>
<evidence type="ECO:0000313" key="1">
    <source>
        <dbReference type="EMBL" id="SHE83920.1"/>
    </source>
</evidence>